<dbReference type="Proteomes" id="UP000276437">
    <property type="component" value="Chromosome"/>
</dbReference>
<dbReference type="InterPro" id="IPR050624">
    <property type="entry name" value="HTH-type_Tx_Regulator"/>
</dbReference>
<dbReference type="OrthoDB" id="9810250at2"/>
<keyword evidence="2" id="KW-1185">Reference proteome</keyword>
<dbReference type="KEGG" id="mana:MAMMFC1_03209"/>
<gene>
    <name evidence="1" type="ORF">MAMMFC1_03209</name>
</gene>
<name>A0A348AN68_9FIRM</name>
<proteinExistence type="predicted"/>
<dbReference type="Gene3D" id="1.10.357.10">
    <property type="entry name" value="Tetracycline Repressor, domain 2"/>
    <property type="match status" value="1"/>
</dbReference>
<protein>
    <recommendedName>
        <fullName evidence="3">HTH tetR-type domain-containing protein</fullName>
    </recommendedName>
</protein>
<dbReference type="SUPFAM" id="SSF46689">
    <property type="entry name" value="Homeodomain-like"/>
    <property type="match status" value="1"/>
</dbReference>
<dbReference type="PANTHER" id="PTHR43479">
    <property type="entry name" value="ACREF/ENVCD OPERON REPRESSOR-RELATED"/>
    <property type="match status" value="1"/>
</dbReference>
<evidence type="ECO:0000313" key="1">
    <source>
        <dbReference type="EMBL" id="BBB92516.1"/>
    </source>
</evidence>
<organism evidence="1 2">
    <name type="scientific">Methylomusa anaerophila</name>
    <dbReference type="NCBI Taxonomy" id="1930071"/>
    <lineage>
        <taxon>Bacteria</taxon>
        <taxon>Bacillati</taxon>
        <taxon>Bacillota</taxon>
        <taxon>Negativicutes</taxon>
        <taxon>Selenomonadales</taxon>
        <taxon>Sporomusaceae</taxon>
        <taxon>Methylomusa</taxon>
    </lineage>
</organism>
<dbReference type="EMBL" id="AP018449">
    <property type="protein sequence ID" value="BBB92516.1"/>
    <property type="molecule type" value="Genomic_DNA"/>
</dbReference>
<sequence length="187" mass="21245">MTDRRIKKTQAAIQAAFPKLLAEMNMEDITVKRLCETADINKSTFYLHYKDIYDCADCLRDTILAEVSNVFAPYDFNGIIDNFSGILKNIMNIFEENRDLYMPFLKSPSLASSACKMKHLLIENIVQRVDPGNQDNGISRCTVTFVISGIISVLEQHDFAEINQRTISVLADKVKNGFIQRANIKEL</sequence>
<accession>A0A348AN68</accession>
<dbReference type="PANTHER" id="PTHR43479:SF7">
    <property type="entry name" value="TETR-FAMILY TRANSCRIPTIONAL REGULATOR"/>
    <property type="match status" value="1"/>
</dbReference>
<dbReference type="InterPro" id="IPR009057">
    <property type="entry name" value="Homeodomain-like_sf"/>
</dbReference>
<dbReference type="AlphaFoldDB" id="A0A348AN68"/>
<evidence type="ECO:0008006" key="3">
    <source>
        <dbReference type="Google" id="ProtNLM"/>
    </source>
</evidence>
<dbReference type="RefSeq" id="WP_126309411.1">
    <property type="nucleotide sequence ID" value="NZ_AP018449.1"/>
</dbReference>
<reference evidence="1 2" key="1">
    <citation type="journal article" date="2018" name="Int. J. Syst. Evol. Microbiol.">
        <title>Methylomusa anaerophila gen. nov., sp. nov., an anaerobic methanol-utilizing bacterium isolated from a microbial fuel cell.</title>
        <authorList>
            <person name="Amano N."/>
            <person name="Yamamuro A."/>
            <person name="Miyahara M."/>
            <person name="Kouzuma A."/>
            <person name="Abe T."/>
            <person name="Watanabe K."/>
        </authorList>
    </citation>
    <scope>NUCLEOTIDE SEQUENCE [LARGE SCALE GENOMIC DNA]</scope>
    <source>
        <strain evidence="1 2">MMFC1</strain>
    </source>
</reference>
<evidence type="ECO:0000313" key="2">
    <source>
        <dbReference type="Proteomes" id="UP000276437"/>
    </source>
</evidence>